<organism evidence="1 2">
    <name type="scientific">Plakobranchus ocellatus</name>
    <dbReference type="NCBI Taxonomy" id="259542"/>
    <lineage>
        <taxon>Eukaryota</taxon>
        <taxon>Metazoa</taxon>
        <taxon>Spiralia</taxon>
        <taxon>Lophotrochozoa</taxon>
        <taxon>Mollusca</taxon>
        <taxon>Gastropoda</taxon>
        <taxon>Heterobranchia</taxon>
        <taxon>Euthyneura</taxon>
        <taxon>Panpulmonata</taxon>
        <taxon>Sacoglossa</taxon>
        <taxon>Placobranchoidea</taxon>
        <taxon>Plakobranchidae</taxon>
        <taxon>Plakobranchus</taxon>
    </lineage>
</organism>
<protein>
    <submittedName>
        <fullName evidence="1">Uncharacterized protein</fullName>
    </submittedName>
</protein>
<sequence>MAVLIELHTTINRTMFVVRTRGCTEGGRLVYPPCISLNASFVLYNSRDLILEGPQVWLSYTGSPQLGNLRLSGPSSDQAPKTGHGCSTEGALQISERFCYPYATDADCSKSESASNKSLYKQWLFPLSYLPTVVIDSDFRSLQQTTGKGSGECERQLQQQLAICPSVCPLEKCVRCSFLCPSAFKDRARLNEAVSLLIGVVIANM</sequence>
<accession>A0AAV4AE31</accession>
<reference evidence="1 2" key="1">
    <citation type="journal article" date="2021" name="Elife">
        <title>Chloroplast acquisition without the gene transfer in kleptoplastic sea slugs, Plakobranchus ocellatus.</title>
        <authorList>
            <person name="Maeda T."/>
            <person name="Takahashi S."/>
            <person name="Yoshida T."/>
            <person name="Shimamura S."/>
            <person name="Takaki Y."/>
            <person name="Nagai Y."/>
            <person name="Toyoda A."/>
            <person name="Suzuki Y."/>
            <person name="Arimoto A."/>
            <person name="Ishii H."/>
            <person name="Satoh N."/>
            <person name="Nishiyama T."/>
            <person name="Hasebe M."/>
            <person name="Maruyama T."/>
            <person name="Minagawa J."/>
            <person name="Obokata J."/>
            <person name="Shigenobu S."/>
        </authorList>
    </citation>
    <scope>NUCLEOTIDE SEQUENCE [LARGE SCALE GENOMIC DNA]</scope>
</reference>
<dbReference type="EMBL" id="BLXT01003741">
    <property type="protein sequence ID" value="GFO04813.1"/>
    <property type="molecule type" value="Genomic_DNA"/>
</dbReference>
<comment type="caution">
    <text evidence="1">The sequence shown here is derived from an EMBL/GenBank/DDBJ whole genome shotgun (WGS) entry which is preliminary data.</text>
</comment>
<dbReference type="AlphaFoldDB" id="A0AAV4AE31"/>
<dbReference type="Proteomes" id="UP000735302">
    <property type="component" value="Unassembled WGS sequence"/>
</dbReference>
<gene>
    <name evidence="1" type="ORF">PoB_003131800</name>
</gene>
<name>A0AAV4AE31_9GAST</name>
<keyword evidence="2" id="KW-1185">Reference proteome</keyword>
<evidence type="ECO:0000313" key="2">
    <source>
        <dbReference type="Proteomes" id="UP000735302"/>
    </source>
</evidence>
<proteinExistence type="predicted"/>
<evidence type="ECO:0000313" key="1">
    <source>
        <dbReference type="EMBL" id="GFO04813.1"/>
    </source>
</evidence>